<proteinExistence type="predicted"/>
<dbReference type="AlphaFoldDB" id="A0A6J4VFD9"/>
<name>A0A6J4VFD9_9BACT</name>
<organism evidence="1">
    <name type="scientific">uncultured Thermomicrobiales bacterium</name>
    <dbReference type="NCBI Taxonomy" id="1645740"/>
    <lineage>
        <taxon>Bacteria</taxon>
        <taxon>Pseudomonadati</taxon>
        <taxon>Thermomicrobiota</taxon>
        <taxon>Thermomicrobia</taxon>
        <taxon>Thermomicrobiales</taxon>
        <taxon>environmental samples</taxon>
    </lineage>
</organism>
<evidence type="ECO:0000313" key="1">
    <source>
        <dbReference type="EMBL" id="CAA9574131.1"/>
    </source>
</evidence>
<accession>A0A6J4VFD9</accession>
<dbReference type="EMBL" id="CADCWG010000289">
    <property type="protein sequence ID" value="CAA9574131.1"/>
    <property type="molecule type" value="Genomic_DNA"/>
</dbReference>
<gene>
    <name evidence="1" type="ORF">AVDCRST_MAG49-3959</name>
</gene>
<feature type="non-terminal residue" evidence="1">
    <location>
        <position position="1"/>
    </location>
</feature>
<reference evidence="1" key="1">
    <citation type="submission" date="2020-02" db="EMBL/GenBank/DDBJ databases">
        <authorList>
            <person name="Meier V. D."/>
        </authorList>
    </citation>
    <scope>NUCLEOTIDE SEQUENCE</scope>
    <source>
        <strain evidence="1">AVDCRST_MAG49</strain>
    </source>
</reference>
<sequence length="50" mass="5307">CAIEPDGGNRRAEPKSAHAPVLRWDRAYSGPSRSSHAWNGATSGVRLFGG</sequence>
<feature type="non-terminal residue" evidence="1">
    <location>
        <position position="50"/>
    </location>
</feature>
<protein>
    <submittedName>
        <fullName evidence="1">Uncharacterized protein</fullName>
    </submittedName>
</protein>